<evidence type="ECO:0008006" key="3">
    <source>
        <dbReference type="Google" id="ProtNLM"/>
    </source>
</evidence>
<sequence length="137" mass="15775">MVKERRGKEPDIVCTDNPSVMKEARAKVKEVKPNVHMLNCAIHGVSKAIEDFCALPTIAQAIKHHDFVIKKIRNKQFLHAELLRVQQLPDLKPLYTEDIVEEQREGDPSKARTYSRFVPKTLVRRGPISTFHKRAPR</sequence>
<reference evidence="1 2" key="1">
    <citation type="journal article" date="2015" name="Genome Biol. Evol.">
        <title>Comparative Genomics of a Bacterivorous Green Alga Reveals Evolutionary Causalities and Consequences of Phago-Mixotrophic Mode of Nutrition.</title>
        <authorList>
            <person name="Burns J.A."/>
            <person name="Paasch A."/>
            <person name="Narechania A."/>
            <person name="Kim E."/>
        </authorList>
    </citation>
    <scope>NUCLEOTIDE SEQUENCE [LARGE SCALE GENOMIC DNA]</scope>
    <source>
        <strain evidence="1 2">PLY_AMNH</strain>
    </source>
</reference>
<evidence type="ECO:0000313" key="1">
    <source>
        <dbReference type="EMBL" id="KAK3232663.1"/>
    </source>
</evidence>
<dbReference type="EMBL" id="LGRX02035931">
    <property type="protein sequence ID" value="KAK3232663.1"/>
    <property type="molecule type" value="Genomic_DNA"/>
</dbReference>
<accession>A0AAE0B9S8</accession>
<gene>
    <name evidence="1" type="ORF">CYMTET_56992</name>
</gene>
<dbReference type="Proteomes" id="UP001190700">
    <property type="component" value="Unassembled WGS sequence"/>
</dbReference>
<name>A0AAE0B9S8_9CHLO</name>
<evidence type="ECO:0000313" key="2">
    <source>
        <dbReference type="Proteomes" id="UP001190700"/>
    </source>
</evidence>
<dbReference type="AlphaFoldDB" id="A0AAE0B9S8"/>
<proteinExistence type="predicted"/>
<protein>
    <recommendedName>
        <fullName evidence="3">DUF659 domain-containing protein</fullName>
    </recommendedName>
</protein>
<comment type="caution">
    <text evidence="1">The sequence shown here is derived from an EMBL/GenBank/DDBJ whole genome shotgun (WGS) entry which is preliminary data.</text>
</comment>
<organism evidence="1 2">
    <name type="scientific">Cymbomonas tetramitiformis</name>
    <dbReference type="NCBI Taxonomy" id="36881"/>
    <lineage>
        <taxon>Eukaryota</taxon>
        <taxon>Viridiplantae</taxon>
        <taxon>Chlorophyta</taxon>
        <taxon>Pyramimonadophyceae</taxon>
        <taxon>Pyramimonadales</taxon>
        <taxon>Pyramimonadaceae</taxon>
        <taxon>Cymbomonas</taxon>
    </lineage>
</organism>
<keyword evidence="2" id="KW-1185">Reference proteome</keyword>